<dbReference type="EMBL" id="LDWY01000081">
    <property type="protein sequence ID" value="PHY89891.1"/>
    <property type="molecule type" value="Genomic_DNA"/>
</dbReference>
<dbReference type="Pfam" id="PF06271">
    <property type="entry name" value="RDD"/>
    <property type="match status" value="1"/>
</dbReference>
<dbReference type="RefSeq" id="WP_099462186.1">
    <property type="nucleotide sequence ID" value="NZ_LDWY01000081.1"/>
</dbReference>
<reference evidence="9" key="1">
    <citation type="submission" date="2015-06" db="EMBL/GenBank/DDBJ databases">
        <authorList>
            <person name="Parisi A."/>
            <person name="Chiara M."/>
            <person name="Florio D."/>
            <person name="Miccolupo A."/>
            <person name="Manzari C."/>
            <person name="Mion D."/>
            <person name="Caruso M."/>
            <person name="D'erchia A.M."/>
            <person name="Zanoni R."/>
        </authorList>
    </citation>
    <scope>NUCLEOTIDE SEQUENCE [LARGE SCALE GENOMIC DNA]</scope>
    <source>
        <strain evidence="9">73/13</strain>
    </source>
</reference>
<proteinExistence type="predicted"/>
<evidence type="ECO:0000313" key="9">
    <source>
        <dbReference type="Proteomes" id="UP000237472"/>
    </source>
</evidence>
<dbReference type="PANTHER" id="PTHR36115">
    <property type="entry name" value="PROLINE-RICH ANTIGEN HOMOLOG-RELATED"/>
    <property type="match status" value="1"/>
</dbReference>
<evidence type="ECO:0000259" key="7">
    <source>
        <dbReference type="Pfam" id="PF06271"/>
    </source>
</evidence>
<keyword evidence="2" id="KW-1003">Cell membrane</keyword>
<organism evidence="8 9">
    <name type="scientific">Campylobacter vulpis</name>
    <dbReference type="NCBI Taxonomy" id="1655500"/>
    <lineage>
        <taxon>Bacteria</taxon>
        <taxon>Pseudomonadati</taxon>
        <taxon>Campylobacterota</taxon>
        <taxon>Epsilonproteobacteria</taxon>
        <taxon>Campylobacterales</taxon>
        <taxon>Campylobacteraceae</taxon>
        <taxon>Campylobacter</taxon>
    </lineage>
</organism>
<accession>A0A2G4R025</accession>
<feature type="domain" description="RDD" evidence="7">
    <location>
        <begin position="17"/>
        <end position="142"/>
    </location>
</feature>
<comment type="caution">
    <text evidence="8">The sequence shown here is derived from an EMBL/GenBank/DDBJ whole genome shotgun (WGS) entry which is preliminary data.</text>
</comment>
<dbReference type="AlphaFoldDB" id="A0A2G4R025"/>
<feature type="transmembrane region" description="Helical" evidence="6">
    <location>
        <begin position="23"/>
        <end position="42"/>
    </location>
</feature>
<dbReference type="InterPro" id="IPR051791">
    <property type="entry name" value="Pra-immunoreactive"/>
</dbReference>
<keyword evidence="4 6" id="KW-1133">Transmembrane helix</keyword>
<keyword evidence="5 6" id="KW-0472">Membrane</keyword>
<evidence type="ECO:0000256" key="1">
    <source>
        <dbReference type="ARBA" id="ARBA00004651"/>
    </source>
</evidence>
<gene>
    <name evidence="8" type="ORF">AA994_06600</name>
</gene>
<keyword evidence="3 6" id="KW-0812">Transmembrane</keyword>
<comment type="subcellular location">
    <subcellularLocation>
        <location evidence="1">Cell membrane</location>
        <topology evidence="1">Multi-pass membrane protein</topology>
    </subcellularLocation>
</comment>
<feature type="transmembrane region" description="Helical" evidence="6">
    <location>
        <begin position="111"/>
        <end position="130"/>
    </location>
</feature>
<sequence>MNEHLQDKLDREGLKIASFFKRALAYTIDEFLLSCIVFVIFFNEFQKMSDPLEAVRILGNFSLGLFVLQFSYHTIFTALYGASLGKMVCKIIVIDEQLLDKPNWTQSCIRALIRQFSGMAFMLGFAWALGNNLRKTWQDYLARTVVVDVA</sequence>
<evidence type="ECO:0000256" key="5">
    <source>
        <dbReference type="ARBA" id="ARBA00023136"/>
    </source>
</evidence>
<dbReference type="Proteomes" id="UP000237472">
    <property type="component" value="Unassembled WGS sequence"/>
</dbReference>
<protein>
    <submittedName>
        <fullName evidence="8">RDD family protein</fullName>
    </submittedName>
</protein>
<evidence type="ECO:0000256" key="6">
    <source>
        <dbReference type="SAM" id="Phobius"/>
    </source>
</evidence>
<dbReference type="OrthoDB" id="5358104at2"/>
<dbReference type="InterPro" id="IPR010432">
    <property type="entry name" value="RDD"/>
</dbReference>
<name>A0A2G4R025_9BACT</name>
<evidence type="ECO:0000256" key="2">
    <source>
        <dbReference type="ARBA" id="ARBA00022475"/>
    </source>
</evidence>
<evidence type="ECO:0000256" key="4">
    <source>
        <dbReference type="ARBA" id="ARBA00022989"/>
    </source>
</evidence>
<dbReference type="GO" id="GO:0005886">
    <property type="term" value="C:plasma membrane"/>
    <property type="evidence" value="ECO:0007669"/>
    <property type="project" value="UniProtKB-SubCell"/>
</dbReference>
<evidence type="ECO:0000313" key="8">
    <source>
        <dbReference type="EMBL" id="PHY89891.1"/>
    </source>
</evidence>
<evidence type="ECO:0000256" key="3">
    <source>
        <dbReference type="ARBA" id="ARBA00022692"/>
    </source>
</evidence>
<dbReference type="PANTHER" id="PTHR36115:SF4">
    <property type="entry name" value="MEMBRANE PROTEIN"/>
    <property type="match status" value="1"/>
</dbReference>
<feature type="transmembrane region" description="Helical" evidence="6">
    <location>
        <begin position="62"/>
        <end position="82"/>
    </location>
</feature>